<dbReference type="InterPro" id="IPR011992">
    <property type="entry name" value="EF-hand-dom_pair"/>
</dbReference>
<dbReference type="Pfam" id="PF13202">
    <property type="entry name" value="EF-hand_5"/>
    <property type="match status" value="2"/>
</dbReference>
<dbReference type="EMBL" id="JACIEQ010000006">
    <property type="protein sequence ID" value="MBB4023552.1"/>
    <property type="molecule type" value="Genomic_DNA"/>
</dbReference>
<sequence>MKPMILTVAATLGLAGAAFAQADFTSMDADNDGMLSMTEMLVALPTLTEDGFVAMDTDEDGMISQEELSAAEQAGLLPMSSEG</sequence>
<keyword evidence="1" id="KW-0732">Signal</keyword>
<comment type="caution">
    <text evidence="3">The sequence shown here is derived from an EMBL/GenBank/DDBJ whole genome shotgun (WGS) entry which is preliminary data.</text>
</comment>
<name>A0A840CHG4_9RHOB</name>
<evidence type="ECO:0000313" key="4">
    <source>
        <dbReference type="Proteomes" id="UP000585681"/>
    </source>
</evidence>
<dbReference type="InterPro" id="IPR002048">
    <property type="entry name" value="EF_hand_dom"/>
</dbReference>
<evidence type="ECO:0000256" key="1">
    <source>
        <dbReference type="SAM" id="SignalP"/>
    </source>
</evidence>
<dbReference type="GO" id="GO:0005509">
    <property type="term" value="F:calcium ion binding"/>
    <property type="evidence" value="ECO:0007669"/>
    <property type="project" value="InterPro"/>
</dbReference>
<protein>
    <submittedName>
        <fullName evidence="3">Ca2+-binding EF-hand superfamily protein</fullName>
    </submittedName>
</protein>
<evidence type="ECO:0000313" key="3">
    <source>
        <dbReference type="EMBL" id="MBB4023552.1"/>
    </source>
</evidence>
<reference evidence="3" key="1">
    <citation type="submission" date="2020-08" db="EMBL/GenBank/DDBJ databases">
        <title>Genomic Encyclopedia of Type Strains, Phase IV (KMG-IV): sequencing the most valuable type-strain genomes for metagenomic binning, comparative biology and taxonomic classification.</title>
        <authorList>
            <person name="Goeker M."/>
        </authorList>
    </citation>
    <scope>NUCLEOTIDE SEQUENCE [LARGE SCALE GENOMIC DNA]</scope>
    <source>
        <strain evidence="3">DSM 105040</strain>
    </source>
</reference>
<dbReference type="PROSITE" id="PS50222">
    <property type="entry name" value="EF_HAND_2"/>
    <property type="match status" value="1"/>
</dbReference>
<dbReference type="Gene3D" id="1.10.238.10">
    <property type="entry name" value="EF-hand"/>
    <property type="match status" value="1"/>
</dbReference>
<gene>
    <name evidence="3" type="ORF">GGR17_003387</name>
</gene>
<dbReference type="PROSITE" id="PS00018">
    <property type="entry name" value="EF_HAND_1"/>
    <property type="match status" value="2"/>
</dbReference>
<keyword evidence="4" id="KW-1185">Reference proteome</keyword>
<proteinExistence type="predicted"/>
<dbReference type="SUPFAM" id="SSF47473">
    <property type="entry name" value="EF-hand"/>
    <property type="match status" value="1"/>
</dbReference>
<accession>A0A840CHG4</accession>
<dbReference type="InterPro" id="IPR018247">
    <property type="entry name" value="EF_Hand_1_Ca_BS"/>
</dbReference>
<dbReference type="RefSeq" id="WP_037209504.1">
    <property type="nucleotide sequence ID" value="NZ_JACIEQ010000006.1"/>
</dbReference>
<dbReference type="Proteomes" id="UP000585681">
    <property type="component" value="Unassembled WGS sequence"/>
</dbReference>
<feature type="signal peptide" evidence="1">
    <location>
        <begin position="1"/>
        <end position="20"/>
    </location>
</feature>
<feature type="domain" description="EF-hand" evidence="2">
    <location>
        <begin position="15"/>
        <end position="50"/>
    </location>
</feature>
<organism evidence="3 4">
    <name type="scientific">Actibacterium naphthalenivorans</name>
    <dbReference type="NCBI Taxonomy" id="1614693"/>
    <lineage>
        <taxon>Bacteria</taxon>
        <taxon>Pseudomonadati</taxon>
        <taxon>Pseudomonadota</taxon>
        <taxon>Alphaproteobacteria</taxon>
        <taxon>Rhodobacterales</taxon>
        <taxon>Roseobacteraceae</taxon>
        <taxon>Actibacterium</taxon>
    </lineage>
</organism>
<evidence type="ECO:0000259" key="2">
    <source>
        <dbReference type="PROSITE" id="PS50222"/>
    </source>
</evidence>
<dbReference type="AlphaFoldDB" id="A0A840CHG4"/>
<feature type="chain" id="PRO_5033022950" evidence="1">
    <location>
        <begin position="21"/>
        <end position="83"/>
    </location>
</feature>